<keyword evidence="5" id="KW-1185">Reference proteome</keyword>
<proteinExistence type="predicted"/>
<evidence type="ECO:0000313" key="4">
    <source>
        <dbReference type="EMBL" id="CAG5134836.1"/>
    </source>
</evidence>
<dbReference type="SMART" id="SM00355">
    <property type="entry name" value="ZnF_C2H2"/>
    <property type="match status" value="3"/>
</dbReference>
<dbReference type="PROSITE" id="PS00028">
    <property type="entry name" value="ZINC_FINGER_C2H2_1"/>
    <property type="match status" value="1"/>
</dbReference>
<evidence type="ECO:0000256" key="1">
    <source>
        <dbReference type="PROSITE-ProRule" id="PRU00042"/>
    </source>
</evidence>
<dbReference type="PROSITE" id="PS50157">
    <property type="entry name" value="ZINC_FINGER_C2H2_2"/>
    <property type="match status" value="2"/>
</dbReference>
<keyword evidence="1" id="KW-0863">Zinc-finger</keyword>
<feature type="compositionally biased region" description="Basic and acidic residues" evidence="2">
    <location>
        <begin position="345"/>
        <end position="359"/>
    </location>
</feature>
<organism evidence="4 5">
    <name type="scientific">Candidula unifasciata</name>
    <dbReference type="NCBI Taxonomy" id="100452"/>
    <lineage>
        <taxon>Eukaryota</taxon>
        <taxon>Metazoa</taxon>
        <taxon>Spiralia</taxon>
        <taxon>Lophotrochozoa</taxon>
        <taxon>Mollusca</taxon>
        <taxon>Gastropoda</taxon>
        <taxon>Heterobranchia</taxon>
        <taxon>Euthyneura</taxon>
        <taxon>Panpulmonata</taxon>
        <taxon>Eupulmonata</taxon>
        <taxon>Stylommatophora</taxon>
        <taxon>Helicina</taxon>
        <taxon>Helicoidea</taxon>
        <taxon>Geomitridae</taxon>
        <taxon>Candidula</taxon>
    </lineage>
</organism>
<dbReference type="PANTHER" id="PTHR15021:SF0">
    <property type="entry name" value="DISCO-RELATED, ISOFORM A-RELATED"/>
    <property type="match status" value="1"/>
</dbReference>
<dbReference type="OrthoDB" id="10070972at2759"/>
<feature type="region of interest" description="Disordered" evidence="2">
    <location>
        <begin position="269"/>
        <end position="359"/>
    </location>
</feature>
<dbReference type="Gene3D" id="3.30.160.60">
    <property type="entry name" value="Classic Zinc Finger"/>
    <property type="match status" value="1"/>
</dbReference>
<dbReference type="GO" id="GO:0005634">
    <property type="term" value="C:nucleus"/>
    <property type="evidence" value="ECO:0007669"/>
    <property type="project" value="TreeGrafter"/>
</dbReference>
<reference evidence="4" key="1">
    <citation type="submission" date="2021-04" db="EMBL/GenBank/DDBJ databases">
        <authorList>
            <consortium name="Molecular Ecology Group"/>
        </authorList>
    </citation>
    <scope>NUCLEOTIDE SEQUENCE</scope>
</reference>
<feature type="compositionally biased region" description="Basic and acidic residues" evidence="2">
    <location>
        <begin position="630"/>
        <end position="653"/>
    </location>
</feature>
<feature type="domain" description="C2H2-type" evidence="3">
    <location>
        <begin position="730"/>
        <end position="752"/>
    </location>
</feature>
<keyword evidence="1" id="KW-0862">Zinc</keyword>
<protein>
    <recommendedName>
        <fullName evidence="3">C2H2-type domain-containing protein</fullName>
    </recommendedName>
</protein>
<dbReference type="Proteomes" id="UP000678393">
    <property type="component" value="Unassembled WGS sequence"/>
</dbReference>
<sequence length="776" mass="87046">MKPLEAIRCTYPRCPCECFAPGRQSLRFCETCNHGWVAHALDKLGANFGLQMEMVQPNIVFDIASLMLYGAQATPVRLKILLDRLFAELQHQEILQILHGFGWTYEDYARGYILQDKMGHVLDNWYMTTHEEELVVLQQFLRFGETKAIAQEIILQDMKSNHEILKQTQKAGSSIKTFLEHSNQPEQNYTVPYDYAAKCFVTNPFQFVQSASRMIPAPVMPQMCSPTGEPHFMSMLQAPVASSTPVNISPLHRLNVLKHSDLLEQSAVKPNHKGFDGSRIPSCESPQDLSNASSSSSHQSLQIHQKHQDQGSDGKDGSDSQVSGSDDGDVRDYSKSQISNSLAEKGMERHVRKSENPCRREWRESRNFDNTFMGSNGKKRALCTACNKTFCDKGALKIHYSAVHLKEMHKCTVEGCQMMFSSRRSRNRHSANLNPKLHMSQNQASELDHAENDLSEINGLVPLAASSSSANLTFSMADAPSMHLQIPTILNAQNSVSGKSDPVDFLASLRKRIKLEHNQSANVEDHCSDDVPYDLSKKLDNDADQEIDSERSSNDKATVQGAESDESETNNQWVTQGRVLSASVQNGDNDTFTEGRYSLNHDSGQMLRIKTSTIDSIDVANSSNNPQVEKQVKEFQKPGSSHSKDFNEISERKEKRRVPKVTASQGVDSALDTSKSLPNNEELLIADGTCAVSESRRKKEIPAAARNHTEENQLPSGNDALVDKKSKHPYQCKICCKNFTESFFLKIHFEKHHLNYMIPSDIVNRRESPSKKNQTH</sequence>
<feature type="region of interest" description="Disordered" evidence="2">
    <location>
        <begin position="542"/>
        <end position="574"/>
    </location>
</feature>
<dbReference type="GO" id="GO:0008270">
    <property type="term" value="F:zinc ion binding"/>
    <property type="evidence" value="ECO:0007669"/>
    <property type="project" value="UniProtKB-KW"/>
</dbReference>
<feature type="domain" description="C2H2-type" evidence="3">
    <location>
        <begin position="381"/>
        <end position="409"/>
    </location>
</feature>
<feature type="compositionally biased region" description="Polar residues" evidence="2">
    <location>
        <begin position="619"/>
        <end position="628"/>
    </location>
</feature>
<evidence type="ECO:0000313" key="5">
    <source>
        <dbReference type="Proteomes" id="UP000678393"/>
    </source>
</evidence>
<gene>
    <name evidence="4" type="ORF">CUNI_LOCUS20394</name>
</gene>
<feature type="compositionally biased region" description="Low complexity" evidence="2">
    <location>
        <begin position="285"/>
        <end position="303"/>
    </location>
</feature>
<dbReference type="GO" id="GO:0006355">
    <property type="term" value="P:regulation of DNA-templated transcription"/>
    <property type="evidence" value="ECO:0007669"/>
    <property type="project" value="TreeGrafter"/>
</dbReference>
<feature type="compositionally biased region" description="Basic and acidic residues" evidence="2">
    <location>
        <begin position="306"/>
        <end position="318"/>
    </location>
</feature>
<comment type="caution">
    <text evidence="4">The sequence shown here is derived from an EMBL/GenBank/DDBJ whole genome shotgun (WGS) entry which is preliminary data.</text>
</comment>
<keyword evidence="1" id="KW-0479">Metal-binding</keyword>
<dbReference type="InterPro" id="IPR040436">
    <property type="entry name" value="Disconnected-like"/>
</dbReference>
<evidence type="ECO:0000256" key="2">
    <source>
        <dbReference type="SAM" id="MobiDB-lite"/>
    </source>
</evidence>
<accession>A0A8S4A737</accession>
<name>A0A8S4A737_9EUPU</name>
<dbReference type="PANTHER" id="PTHR15021">
    <property type="entry name" value="DISCONNECTED-RELATED"/>
    <property type="match status" value="1"/>
</dbReference>
<feature type="compositionally biased region" description="Polar residues" evidence="2">
    <location>
        <begin position="662"/>
        <end position="675"/>
    </location>
</feature>
<dbReference type="EMBL" id="CAJHNH020007645">
    <property type="protein sequence ID" value="CAG5134836.1"/>
    <property type="molecule type" value="Genomic_DNA"/>
</dbReference>
<dbReference type="InterPro" id="IPR013087">
    <property type="entry name" value="Znf_C2H2_type"/>
</dbReference>
<evidence type="ECO:0000259" key="3">
    <source>
        <dbReference type="PROSITE" id="PS50157"/>
    </source>
</evidence>
<feature type="region of interest" description="Disordered" evidence="2">
    <location>
        <begin position="619"/>
        <end position="675"/>
    </location>
</feature>
<dbReference type="AlphaFoldDB" id="A0A8S4A737"/>